<evidence type="ECO:0000313" key="2">
    <source>
        <dbReference type="Proteomes" id="UP000607653"/>
    </source>
</evidence>
<dbReference type="EMBL" id="DUZY01000005">
    <property type="protein sequence ID" value="DAD41908.1"/>
    <property type="molecule type" value="Genomic_DNA"/>
</dbReference>
<protein>
    <submittedName>
        <fullName evidence="1">Uncharacterized protein</fullName>
    </submittedName>
</protein>
<evidence type="ECO:0000313" key="1">
    <source>
        <dbReference type="EMBL" id="DAD41908.1"/>
    </source>
</evidence>
<reference evidence="1 2" key="1">
    <citation type="journal article" date="2020" name="Mol. Biol. Evol.">
        <title>Distinct Expression and Methylation Patterns for Genes with Different Fates following a Single Whole-Genome Duplication in Flowering Plants.</title>
        <authorList>
            <person name="Shi T."/>
            <person name="Rahmani R.S."/>
            <person name="Gugger P.F."/>
            <person name="Wang M."/>
            <person name="Li H."/>
            <person name="Zhang Y."/>
            <person name="Li Z."/>
            <person name="Wang Q."/>
            <person name="Van de Peer Y."/>
            <person name="Marchal K."/>
            <person name="Chen J."/>
        </authorList>
    </citation>
    <scope>NUCLEOTIDE SEQUENCE [LARGE SCALE GENOMIC DNA]</scope>
    <source>
        <tissue evidence="1">Leaf</tissue>
    </source>
</reference>
<proteinExistence type="predicted"/>
<organism evidence="1 2">
    <name type="scientific">Nelumbo nucifera</name>
    <name type="common">Sacred lotus</name>
    <dbReference type="NCBI Taxonomy" id="4432"/>
    <lineage>
        <taxon>Eukaryota</taxon>
        <taxon>Viridiplantae</taxon>
        <taxon>Streptophyta</taxon>
        <taxon>Embryophyta</taxon>
        <taxon>Tracheophyta</taxon>
        <taxon>Spermatophyta</taxon>
        <taxon>Magnoliopsida</taxon>
        <taxon>Proteales</taxon>
        <taxon>Nelumbonaceae</taxon>
        <taxon>Nelumbo</taxon>
    </lineage>
</organism>
<gene>
    <name evidence="1" type="ORF">HUJ06_016231</name>
</gene>
<dbReference type="Proteomes" id="UP000607653">
    <property type="component" value="Unassembled WGS sequence"/>
</dbReference>
<dbReference type="AlphaFoldDB" id="A0A822ZJK6"/>
<comment type="caution">
    <text evidence="1">The sequence shown here is derived from an EMBL/GenBank/DDBJ whole genome shotgun (WGS) entry which is preliminary data.</text>
</comment>
<sequence length="150" mass="16604">MTASLTSVPYFTHFKHQVIDHLLPKPLGFISFSPSLSLSPSLPLNLNQRQHTFSSNFSAPNHSPWVPASPPNQVSPLLLPRLKSSQPMVTSLNIMFLLPYPRCSKWKAPLPPPPLLSSSATPIAFTTMSTFRRSIPLNTSKRVRSISSCL</sequence>
<name>A0A822ZJK6_NELNU</name>
<accession>A0A822ZJK6</accession>
<keyword evidence="2" id="KW-1185">Reference proteome</keyword>